<feature type="binding site" evidence="7">
    <location>
        <position position="159"/>
    </location>
    <ligand>
        <name>Zn(2+)</name>
        <dbReference type="ChEBI" id="CHEBI:29105"/>
    </ligand>
</feature>
<keyword evidence="5 9" id="KW-0238">DNA-binding</keyword>
<dbReference type="CDD" id="cd07153">
    <property type="entry name" value="Fur_like"/>
    <property type="match status" value="1"/>
</dbReference>
<accession>A0A1I4R444</accession>
<feature type="binding site" evidence="7">
    <location>
        <position position="119"/>
    </location>
    <ligand>
        <name>Zn(2+)</name>
        <dbReference type="ChEBI" id="CHEBI:29105"/>
    </ligand>
</feature>
<feature type="binding site" evidence="8">
    <location>
        <position position="110"/>
    </location>
    <ligand>
        <name>Fe cation</name>
        <dbReference type="ChEBI" id="CHEBI:24875"/>
    </ligand>
</feature>
<gene>
    <name evidence="9" type="primary">fur</name>
    <name evidence="11" type="ORF">SAMN05421721_106117</name>
</gene>
<dbReference type="GO" id="GO:0003700">
    <property type="term" value="F:DNA-binding transcription factor activity"/>
    <property type="evidence" value="ECO:0007669"/>
    <property type="project" value="UniProtKB-UniRule"/>
</dbReference>
<dbReference type="InterPro" id="IPR002481">
    <property type="entry name" value="FUR"/>
</dbReference>
<dbReference type="AlphaFoldDB" id="A0A1I4R444"/>
<dbReference type="InterPro" id="IPR043135">
    <property type="entry name" value="Fur_C"/>
</dbReference>
<evidence type="ECO:0000256" key="1">
    <source>
        <dbReference type="ARBA" id="ARBA00007957"/>
    </source>
</evidence>
<dbReference type="GO" id="GO:0005829">
    <property type="term" value="C:cytosol"/>
    <property type="evidence" value="ECO:0007669"/>
    <property type="project" value="TreeGrafter"/>
</dbReference>
<dbReference type="RefSeq" id="WP_090484700.1">
    <property type="nucleotide sequence ID" value="NZ_FOUO01000006.1"/>
</dbReference>
<evidence type="ECO:0000313" key="11">
    <source>
        <dbReference type="EMBL" id="SFM46746.1"/>
    </source>
</evidence>
<protein>
    <recommendedName>
        <fullName evidence="9">Ferric uptake regulation protein</fullName>
    </recommendedName>
</protein>
<evidence type="ECO:0000256" key="3">
    <source>
        <dbReference type="ARBA" id="ARBA00022833"/>
    </source>
</evidence>
<feature type="compositionally biased region" description="Pro residues" evidence="10">
    <location>
        <begin position="1"/>
        <end position="10"/>
    </location>
</feature>
<evidence type="ECO:0000256" key="7">
    <source>
        <dbReference type="PIRSR" id="PIRSR602481-1"/>
    </source>
</evidence>
<evidence type="ECO:0000256" key="6">
    <source>
        <dbReference type="ARBA" id="ARBA00023163"/>
    </source>
</evidence>
<evidence type="ECO:0000256" key="4">
    <source>
        <dbReference type="ARBA" id="ARBA00023015"/>
    </source>
</evidence>
<dbReference type="STRING" id="195064.SAMN05421721_106117"/>
<dbReference type="Gene3D" id="1.10.10.10">
    <property type="entry name" value="Winged helix-like DNA-binding domain superfamily/Winged helix DNA-binding domain"/>
    <property type="match status" value="1"/>
</dbReference>
<dbReference type="Proteomes" id="UP000199556">
    <property type="component" value="Unassembled WGS sequence"/>
</dbReference>
<reference evidence="11 12" key="1">
    <citation type="submission" date="2016-10" db="EMBL/GenBank/DDBJ databases">
        <authorList>
            <person name="de Groot N.N."/>
        </authorList>
    </citation>
    <scope>NUCLEOTIDE SEQUENCE [LARGE SCALE GENOMIC DNA]</scope>
    <source>
        <strain evidence="11 12">DSM 4180</strain>
    </source>
</reference>
<feature type="region of interest" description="Disordered" evidence="10">
    <location>
        <begin position="1"/>
        <end position="21"/>
    </location>
</feature>
<evidence type="ECO:0000256" key="8">
    <source>
        <dbReference type="PIRSR" id="PIRSR602481-2"/>
    </source>
</evidence>
<proteinExistence type="inferred from homology"/>
<dbReference type="PANTHER" id="PTHR33202:SF6">
    <property type="entry name" value="ZINC UPTAKE REGULATION PROTEIN"/>
    <property type="match status" value="1"/>
</dbReference>
<keyword evidence="6 9" id="KW-0804">Transcription</keyword>
<evidence type="ECO:0000256" key="5">
    <source>
        <dbReference type="ARBA" id="ARBA00023125"/>
    </source>
</evidence>
<sequence>MAAPCEPPAAPQTHAPSSPAPGALACAERLCRERGVRLTPLRRRVLEQIWRTHGVVKAYDLIQRLSSAERPVKPPTVYRTLDFLLAQGLIHRIESLNGYVACVRPGQAHDTLLVICRRCGAVMELEDTGMARTLRHEAARHGFRLDRQVVEGSGLCARCQAD</sequence>
<comment type="subcellular location">
    <subcellularLocation>
        <location evidence="9">Cytoplasm</location>
    </subcellularLocation>
</comment>
<dbReference type="SUPFAM" id="SSF46785">
    <property type="entry name" value="Winged helix' DNA-binding domain"/>
    <property type="match status" value="1"/>
</dbReference>
<keyword evidence="3 7" id="KW-0862">Zinc</keyword>
<evidence type="ECO:0000313" key="12">
    <source>
        <dbReference type="Proteomes" id="UP000199556"/>
    </source>
</evidence>
<dbReference type="GO" id="GO:0008270">
    <property type="term" value="F:zinc ion binding"/>
    <property type="evidence" value="ECO:0007669"/>
    <property type="project" value="TreeGrafter"/>
</dbReference>
<dbReference type="GO" id="GO:1900376">
    <property type="term" value="P:regulation of secondary metabolite biosynthetic process"/>
    <property type="evidence" value="ECO:0007669"/>
    <property type="project" value="TreeGrafter"/>
</dbReference>
<dbReference type="GO" id="GO:0000976">
    <property type="term" value="F:transcription cis-regulatory region binding"/>
    <property type="evidence" value="ECO:0007669"/>
    <property type="project" value="TreeGrafter"/>
</dbReference>
<comment type="cofactor">
    <cofactor evidence="8">
        <name>Mn(2+)</name>
        <dbReference type="ChEBI" id="CHEBI:29035"/>
    </cofactor>
    <cofactor evidence="8">
        <name>Fe(2+)</name>
        <dbReference type="ChEBI" id="CHEBI:29033"/>
    </cofactor>
    <text evidence="8">Binds 1 Mn(2+) or Fe(2+) ion per subunit.</text>
</comment>
<comment type="subunit">
    <text evidence="9">Homodimer.</text>
</comment>
<keyword evidence="2 9" id="KW-0678">Repressor</keyword>
<comment type="cofactor">
    <cofactor evidence="7">
        <name>Zn(2+)</name>
        <dbReference type="ChEBI" id="CHEBI:29105"/>
    </cofactor>
    <text evidence="7">Binds 1 zinc ion per subunit.</text>
</comment>
<comment type="similarity">
    <text evidence="1 9">Belongs to the Fur family.</text>
</comment>
<evidence type="ECO:0000256" key="10">
    <source>
        <dbReference type="SAM" id="MobiDB-lite"/>
    </source>
</evidence>
<dbReference type="Pfam" id="PF01475">
    <property type="entry name" value="FUR"/>
    <property type="match status" value="1"/>
</dbReference>
<dbReference type="PANTHER" id="PTHR33202">
    <property type="entry name" value="ZINC UPTAKE REGULATION PROTEIN"/>
    <property type="match status" value="1"/>
</dbReference>
<evidence type="ECO:0000256" key="9">
    <source>
        <dbReference type="RuleBase" id="RU364037"/>
    </source>
</evidence>
<dbReference type="InterPro" id="IPR036390">
    <property type="entry name" value="WH_DNA-bd_sf"/>
</dbReference>
<name>A0A1I4R444_ECTMO</name>
<keyword evidence="4 9" id="KW-0805">Transcription regulation</keyword>
<keyword evidence="7 9" id="KW-0479">Metal-binding</keyword>
<keyword evidence="12" id="KW-1185">Reference proteome</keyword>
<keyword evidence="8 9" id="KW-0408">Iron</keyword>
<feature type="binding site" evidence="7">
    <location>
        <position position="156"/>
    </location>
    <ligand>
        <name>Zn(2+)</name>
        <dbReference type="ChEBI" id="CHEBI:29105"/>
    </ligand>
</feature>
<evidence type="ECO:0000256" key="2">
    <source>
        <dbReference type="ARBA" id="ARBA00022491"/>
    </source>
</evidence>
<keyword evidence="9" id="KW-0963">Cytoplasm</keyword>
<dbReference type="OrthoDB" id="9801127at2"/>
<dbReference type="GO" id="GO:0045892">
    <property type="term" value="P:negative regulation of DNA-templated transcription"/>
    <property type="evidence" value="ECO:0007669"/>
    <property type="project" value="TreeGrafter"/>
</dbReference>
<organism evidence="11 12">
    <name type="scientific">Ectothiorhodospira mobilis</name>
    <dbReference type="NCBI Taxonomy" id="195064"/>
    <lineage>
        <taxon>Bacteria</taxon>
        <taxon>Pseudomonadati</taxon>
        <taxon>Pseudomonadota</taxon>
        <taxon>Gammaproteobacteria</taxon>
        <taxon>Chromatiales</taxon>
        <taxon>Ectothiorhodospiraceae</taxon>
        <taxon>Ectothiorhodospira</taxon>
    </lineage>
</organism>
<dbReference type="Gene3D" id="3.30.1490.190">
    <property type="match status" value="1"/>
</dbReference>
<dbReference type="InterPro" id="IPR036388">
    <property type="entry name" value="WH-like_DNA-bd_sf"/>
</dbReference>
<feature type="binding site" evidence="7">
    <location>
        <position position="116"/>
    </location>
    <ligand>
        <name>Zn(2+)</name>
        <dbReference type="ChEBI" id="CHEBI:29105"/>
    </ligand>
</feature>
<dbReference type="EMBL" id="FOUO01000006">
    <property type="protein sequence ID" value="SFM46746.1"/>
    <property type="molecule type" value="Genomic_DNA"/>
</dbReference>